<evidence type="ECO:0000313" key="6">
    <source>
        <dbReference type="EMBL" id="KHL25066.1"/>
    </source>
</evidence>
<dbReference type="EMBL" id="JTDN01000002">
    <property type="protein sequence ID" value="KHL25066.1"/>
    <property type="molecule type" value="Genomic_DNA"/>
</dbReference>
<keyword evidence="5" id="KW-0732">Signal</keyword>
<feature type="repeat" description="ANK" evidence="3">
    <location>
        <begin position="61"/>
        <end position="93"/>
    </location>
</feature>
<feature type="repeat" description="ANK" evidence="3">
    <location>
        <begin position="127"/>
        <end position="159"/>
    </location>
</feature>
<evidence type="ECO:0000256" key="4">
    <source>
        <dbReference type="SAM" id="MobiDB-lite"/>
    </source>
</evidence>
<keyword evidence="1" id="KW-0677">Repeat</keyword>
<dbReference type="PROSITE" id="PS50088">
    <property type="entry name" value="ANK_REPEAT"/>
    <property type="match status" value="3"/>
</dbReference>
<keyword evidence="7" id="KW-1185">Reference proteome</keyword>
<feature type="chain" id="PRO_5002071594" evidence="5">
    <location>
        <begin position="21"/>
        <end position="202"/>
    </location>
</feature>
<dbReference type="STRING" id="1572751.PK98_10780"/>
<dbReference type="AlphaFoldDB" id="A0A0B2BZE0"/>
<dbReference type="InterPro" id="IPR002110">
    <property type="entry name" value="Ankyrin_rpt"/>
</dbReference>
<dbReference type="Pfam" id="PF00023">
    <property type="entry name" value="Ank"/>
    <property type="match status" value="1"/>
</dbReference>
<dbReference type="SMART" id="SM00248">
    <property type="entry name" value="ANK"/>
    <property type="match status" value="4"/>
</dbReference>
<sequence>MAAALLVPAGIAAVGMPAAAQNYSPGYQFLDAVKKKDGAKVIQMLDEPGGSTIINSRDISDGHNALHIAVERRDVTWINFLTGRGANTNLANNRGVTPLLRAVQIGFDEGVAALVRAGARVDEQNQAGETPLMSAVHQRDTGLMRVLLEAGADPDRVDNSGRSARDYAALDGNNSVTLAEIDRSAKPAGEREGAARSYGPSF</sequence>
<dbReference type="Pfam" id="PF13857">
    <property type="entry name" value="Ank_5"/>
    <property type="match status" value="1"/>
</dbReference>
<evidence type="ECO:0000256" key="1">
    <source>
        <dbReference type="ARBA" id="ARBA00022737"/>
    </source>
</evidence>
<dbReference type="PROSITE" id="PS50297">
    <property type="entry name" value="ANK_REP_REGION"/>
    <property type="match status" value="2"/>
</dbReference>
<gene>
    <name evidence="6" type="ORF">PK98_10780</name>
</gene>
<keyword evidence="2 3" id="KW-0040">ANK repeat</keyword>
<dbReference type="InterPro" id="IPR036770">
    <property type="entry name" value="Ankyrin_rpt-contain_sf"/>
</dbReference>
<comment type="caution">
    <text evidence="6">The sequence shown here is derived from an EMBL/GenBank/DDBJ whole genome shotgun (WGS) entry which is preliminary data.</text>
</comment>
<dbReference type="GO" id="GO:0004842">
    <property type="term" value="F:ubiquitin-protein transferase activity"/>
    <property type="evidence" value="ECO:0007669"/>
    <property type="project" value="TreeGrafter"/>
</dbReference>
<name>A0A0B2BZE0_9SPHN</name>
<organism evidence="6 7">
    <name type="scientific">Croceibacterium mercuriale</name>
    <dbReference type="NCBI Taxonomy" id="1572751"/>
    <lineage>
        <taxon>Bacteria</taxon>
        <taxon>Pseudomonadati</taxon>
        <taxon>Pseudomonadota</taxon>
        <taxon>Alphaproteobacteria</taxon>
        <taxon>Sphingomonadales</taxon>
        <taxon>Erythrobacteraceae</taxon>
        <taxon>Croceibacterium</taxon>
    </lineage>
</organism>
<feature type="compositionally biased region" description="Basic and acidic residues" evidence="4">
    <location>
        <begin position="181"/>
        <end position="194"/>
    </location>
</feature>
<feature type="signal peptide" evidence="5">
    <location>
        <begin position="1"/>
        <end position="20"/>
    </location>
</feature>
<feature type="region of interest" description="Disordered" evidence="4">
    <location>
        <begin position="181"/>
        <end position="202"/>
    </location>
</feature>
<evidence type="ECO:0000256" key="2">
    <source>
        <dbReference type="ARBA" id="ARBA00023043"/>
    </source>
</evidence>
<dbReference type="Gene3D" id="1.25.40.20">
    <property type="entry name" value="Ankyrin repeat-containing domain"/>
    <property type="match status" value="1"/>
</dbReference>
<dbReference type="Proteomes" id="UP000030988">
    <property type="component" value="Unassembled WGS sequence"/>
</dbReference>
<evidence type="ECO:0000313" key="7">
    <source>
        <dbReference type="Proteomes" id="UP000030988"/>
    </source>
</evidence>
<dbReference type="GO" id="GO:0085020">
    <property type="term" value="P:protein K6-linked ubiquitination"/>
    <property type="evidence" value="ECO:0007669"/>
    <property type="project" value="TreeGrafter"/>
</dbReference>
<dbReference type="PANTHER" id="PTHR24171:SF8">
    <property type="entry name" value="BRCA1-ASSOCIATED RING DOMAIN PROTEIN 1"/>
    <property type="match status" value="1"/>
</dbReference>
<evidence type="ECO:0000256" key="3">
    <source>
        <dbReference type="PROSITE-ProRule" id="PRU00023"/>
    </source>
</evidence>
<proteinExistence type="predicted"/>
<accession>A0A0B2BZE0</accession>
<dbReference type="SUPFAM" id="SSF48403">
    <property type="entry name" value="Ankyrin repeat"/>
    <property type="match status" value="1"/>
</dbReference>
<reference evidence="6 7" key="1">
    <citation type="submission" date="2014-11" db="EMBL/GenBank/DDBJ databases">
        <title>Draft genome sequence of Kirrobacter mercurialis.</title>
        <authorList>
            <person name="Coil D.A."/>
            <person name="Eisen J.A."/>
        </authorList>
    </citation>
    <scope>NUCLEOTIDE SEQUENCE [LARGE SCALE GENOMIC DNA]</scope>
    <source>
        <strain evidence="6 7">Coronado</strain>
    </source>
</reference>
<dbReference type="PANTHER" id="PTHR24171">
    <property type="entry name" value="ANKYRIN REPEAT DOMAIN-CONTAINING PROTEIN 39-RELATED"/>
    <property type="match status" value="1"/>
</dbReference>
<protein>
    <submittedName>
        <fullName evidence="6">Ankyrin</fullName>
    </submittedName>
</protein>
<evidence type="ECO:0000256" key="5">
    <source>
        <dbReference type="SAM" id="SignalP"/>
    </source>
</evidence>
<feature type="repeat" description="ANK" evidence="3">
    <location>
        <begin position="94"/>
        <end position="126"/>
    </location>
</feature>